<sequence>MIRVRAALTNLNIKRLFDKLRKIKLKGEKMKILRFLAALCFGTAVASAAGDGKVTSIDIYVTPYYSANAGKAEHVKVYDKIDGLLKSGTLEDFRSAEKIVQDAPQTVTPMTLFVLSARAYDLGLRDEAVFWFYNAKNRAILLREVINLDDDKFFEVKSAIGAFIKLVGDVVNPYAFCDIKKQQDIAAKSLEWSKANVYEAMFLPEFASPHADRKAALAKAIEALETRAQKEKDYFLNEENLAKFKAMRKQNKADERFCF</sequence>
<name>C6RI62_9BACT</name>
<dbReference type="eggNOG" id="ENOG5032XW1">
    <property type="taxonomic scope" value="Bacteria"/>
</dbReference>
<evidence type="ECO:0008006" key="3">
    <source>
        <dbReference type="Google" id="ProtNLM"/>
    </source>
</evidence>
<reference evidence="1 2" key="1">
    <citation type="submission" date="2009-07" db="EMBL/GenBank/DDBJ databases">
        <authorList>
            <person name="Madupu R."/>
            <person name="Sebastian Y."/>
            <person name="Durkin A.S."/>
            <person name="Torralba M."/>
            <person name="Methe B."/>
            <person name="Sutton G.G."/>
            <person name="Strausberg R.L."/>
            <person name="Nelson K.E."/>
        </authorList>
    </citation>
    <scope>NUCLEOTIDE SEQUENCE [LARGE SCALE GENOMIC DNA]</scope>
    <source>
        <strain evidence="1 2">RM3277</strain>
    </source>
</reference>
<gene>
    <name evidence="1" type="ORF">CAMSH0001_0214</name>
</gene>
<proteinExistence type="predicted"/>
<protein>
    <recommendedName>
        <fullName evidence="3">Cytochrome-c oxidase</fullName>
    </recommendedName>
</protein>
<evidence type="ECO:0000313" key="1">
    <source>
        <dbReference type="EMBL" id="EET78863.1"/>
    </source>
</evidence>
<comment type="caution">
    <text evidence="1">The sequence shown here is derived from an EMBL/GenBank/DDBJ whole genome shotgun (WGS) entry which is preliminary data.</text>
</comment>
<dbReference type="EMBL" id="ACVQ01000029">
    <property type="protein sequence ID" value="EET78863.1"/>
    <property type="molecule type" value="Genomic_DNA"/>
</dbReference>
<dbReference type="AlphaFoldDB" id="C6RI62"/>
<evidence type="ECO:0000313" key="2">
    <source>
        <dbReference type="Proteomes" id="UP000003107"/>
    </source>
</evidence>
<organism evidence="1 2">
    <name type="scientific">Campylobacter showae RM3277</name>
    <dbReference type="NCBI Taxonomy" id="553219"/>
    <lineage>
        <taxon>Bacteria</taxon>
        <taxon>Pseudomonadati</taxon>
        <taxon>Campylobacterota</taxon>
        <taxon>Epsilonproteobacteria</taxon>
        <taxon>Campylobacterales</taxon>
        <taxon>Campylobacteraceae</taxon>
        <taxon>Campylobacter</taxon>
    </lineage>
</organism>
<accession>C6RI62</accession>
<keyword evidence="2" id="KW-1185">Reference proteome</keyword>
<dbReference type="Proteomes" id="UP000003107">
    <property type="component" value="Unassembled WGS sequence"/>
</dbReference>